<dbReference type="InterPro" id="IPR002491">
    <property type="entry name" value="ABC_transptr_periplasmic_BD"/>
</dbReference>
<evidence type="ECO:0000256" key="4">
    <source>
        <dbReference type="ARBA" id="ARBA00022729"/>
    </source>
</evidence>
<reference evidence="7 8" key="1">
    <citation type="submission" date="2014-07" db="EMBL/GenBank/DDBJ databases">
        <title>Genome Sequence of Rhodococcus opacus Strain R7, a Biodegrader of Mono- and Polycyclic Aromatic Hydrocarbons.</title>
        <authorList>
            <person name="Di Gennaro P."/>
            <person name="Zampolli J."/>
            <person name="Presti I."/>
            <person name="Cappelletti M."/>
            <person name="D'Ursi P."/>
            <person name="Orro A."/>
            <person name="Mezzelani A."/>
            <person name="Milanesi L."/>
        </authorList>
    </citation>
    <scope>NUCLEOTIDE SEQUENCE [LARGE SCALE GENOMIC DNA]</scope>
    <source>
        <strain evidence="7 8">R7</strain>
    </source>
</reference>
<dbReference type="EMBL" id="CP008947">
    <property type="protein sequence ID" value="AII04267.1"/>
    <property type="molecule type" value="Genomic_DNA"/>
</dbReference>
<feature type="chain" id="PRO_5038682635" evidence="5">
    <location>
        <begin position="25"/>
        <end position="338"/>
    </location>
</feature>
<dbReference type="GO" id="GO:1901678">
    <property type="term" value="P:iron coordination entity transport"/>
    <property type="evidence" value="ECO:0007669"/>
    <property type="project" value="UniProtKB-ARBA"/>
</dbReference>
<dbReference type="PANTHER" id="PTHR30532:SF24">
    <property type="entry name" value="FERRIC ENTEROBACTIN-BINDING PERIPLASMIC PROTEIN FEPB"/>
    <property type="match status" value="1"/>
</dbReference>
<feature type="domain" description="Fe/B12 periplasmic-binding" evidence="6">
    <location>
        <begin position="61"/>
        <end position="333"/>
    </location>
</feature>
<protein>
    <submittedName>
        <fullName evidence="7">Iron ABC transporter substrate-binding protein</fullName>
    </submittedName>
</protein>
<comment type="subcellular location">
    <subcellularLocation>
        <location evidence="1">Cell envelope</location>
    </subcellularLocation>
</comment>
<dbReference type="SUPFAM" id="SSF53807">
    <property type="entry name" value="Helical backbone' metal receptor"/>
    <property type="match status" value="1"/>
</dbReference>
<dbReference type="RefSeq" id="WP_037232356.1">
    <property type="nucleotide sequence ID" value="NZ_CP008947.1"/>
</dbReference>
<evidence type="ECO:0000256" key="3">
    <source>
        <dbReference type="ARBA" id="ARBA00022448"/>
    </source>
</evidence>
<dbReference type="PROSITE" id="PS51257">
    <property type="entry name" value="PROKAR_LIPOPROTEIN"/>
    <property type="match status" value="1"/>
</dbReference>
<feature type="signal peptide" evidence="5">
    <location>
        <begin position="1"/>
        <end position="24"/>
    </location>
</feature>
<evidence type="ECO:0000256" key="5">
    <source>
        <dbReference type="SAM" id="SignalP"/>
    </source>
</evidence>
<evidence type="ECO:0000313" key="8">
    <source>
        <dbReference type="Proteomes" id="UP000028488"/>
    </source>
</evidence>
<dbReference type="Gene3D" id="3.40.50.1980">
    <property type="entry name" value="Nitrogenase molybdenum iron protein domain"/>
    <property type="match status" value="2"/>
</dbReference>
<gene>
    <name evidence="7" type="ORF">EP51_06575</name>
</gene>
<evidence type="ECO:0000256" key="2">
    <source>
        <dbReference type="ARBA" id="ARBA00008814"/>
    </source>
</evidence>
<keyword evidence="4 5" id="KW-0732">Signal</keyword>
<dbReference type="PANTHER" id="PTHR30532">
    <property type="entry name" value="IRON III DICITRATE-BINDING PERIPLASMIC PROTEIN"/>
    <property type="match status" value="1"/>
</dbReference>
<name>A0A076EGE9_RHOOP</name>
<dbReference type="CDD" id="cd01146">
    <property type="entry name" value="FhuD"/>
    <property type="match status" value="1"/>
</dbReference>
<evidence type="ECO:0000313" key="7">
    <source>
        <dbReference type="EMBL" id="AII04267.1"/>
    </source>
</evidence>
<sequence>MFVPTARRQIAVALAVASSSLFLAACSSGDSGGTTEASGEGFPVTIENTFGSTTLDAAPERIVTLGWNAQDVVYALGETPVGMPKYTYGAEANGVMPWLQDRFDPSATTLLDTATSTPIEAVASLAPDVVLAPYEGFDQATYEKLSGIAPTVAYPDKAWQTTWQDQTTLVGHALGKSAEAEQLVAGLDDTLTQTAAAHPEFAGKTISVINFDTDAATVNVYMPSDPRVQVLTQLGFTVSPGVQKLAATNDPDKFFADISVENISDVDADVVVAFVPENTTVAANPAYANLGAIGRGTAVALSDTKIISGLSQTSVLATPWVLDKLTPQLSEAAKKAGA</sequence>
<organism evidence="7 8">
    <name type="scientific">Rhodococcus opacus</name>
    <name type="common">Nocardia opaca</name>
    <dbReference type="NCBI Taxonomy" id="37919"/>
    <lineage>
        <taxon>Bacteria</taxon>
        <taxon>Bacillati</taxon>
        <taxon>Actinomycetota</taxon>
        <taxon>Actinomycetes</taxon>
        <taxon>Mycobacteriales</taxon>
        <taxon>Nocardiaceae</taxon>
        <taxon>Rhodococcus</taxon>
    </lineage>
</organism>
<dbReference type="Pfam" id="PF01497">
    <property type="entry name" value="Peripla_BP_2"/>
    <property type="match status" value="1"/>
</dbReference>
<dbReference type="GO" id="GO:0030288">
    <property type="term" value="C:outer membrane-bounded periplasmic space"/>
    <property type="evidence" value="ECO:0007669"/>
    <property type="project" value="TreeGrafter"/>
</dbReference>
<evidence type="ECO:0000259" key="6">
    <source>
        <dbReference type="PROSITE" id="PS50983"/>
    </source>
</evidence>
<dbReference type="InterPro" id="IPR051313">
    <property type="entry name" value="Bact_iron-sidero_bind"/>
</dbReference>
<dbReference type="eggNOG" id="COG0614">
    <property type="taxonomic scope" value="Bacteria"/>
</dbReference>
<accession>A0A076EGE9</accession>
<dbReference type="PROSITE" id="PS50983">
    <property type="entry name" value="FE_B12_PBP"/>
    <property type="match status" value="1"/>
</dbReference>
<keyword evidence="3" id="KW-0813">Transport</keyword>
<dbReference type="Proteomes" id="UP000028488">
    <property type="component" value="Chromosome"/>
</dbReference>
<comment type="similarity">
    <text evidence="2">Belongs to the bacterial solute-binding protein 8 family.</text>
</comment>
<evidence type="ECO:0000256" key="1">
    <source>
        <dbReference type="ARBA" id="ARBA00004196"/>
    </source>
</evidence>
<dbReference type="AlphaFoldDB" id="A0A076EGE9"/>
<proteinExistence type="inferred from homology"/>